<evidence type="ECO:0000313" key="1">
    <source>
        <dbReference type="Proteomes" id="UP000887576"/>
    </source>
</evidence>
<protein>
    <submittedName>
        <fullName evidence="2">DUF38 domain-containing protein</fullName>
    </submittedName>
</protein>
<name>A0AC34QFY8_9BILA</name>
<reference evidence="2" key="1">
    <citation type="submission" date="2022-11" db="UniProtKB">
        <authorList>
            <consortium name="WormBaseParasite"/>
        </authorList>
    </citation>
    <scope>IDENTIFICATION</scope>
</reference>
<dbReference type="WBParaSite" id="JU765_v2.g15936.t1">
    <property type="protein sequence ID" value="JU765_v2.g15936.t1"/>
    <property type="gene ID" value="JU765_v2.g15936"/>
</dbReference>
<proteinExistence type="predicted"/>
<organism evidence="1 2">
    <name type="scientific">Panagrolaimus sp. JU765</name>
    <dbReference type="NCBI Taxonomy" id="591449"/>
    <lineage>
        <taxon>Eukaryota</taxon>
        <taxon>Metazoa</taxon>
        <taxon>Ecdysozoa</taxon>
        <taxon>Nematoda</taxon>
        <taxon>Chromadorea</taxon>
        <taxon>Rhabditida</taxon>
        <taxon>Tylenchina</taxon>
        <taxon>Panagrolaimomorpha</taxon>
        <taxon>Panagrolaimoidea</taxon>
        <taxon>Panagrolaimidae</taxon>
        <taxon>Panagrolaimus</taxon>
    </lineage>
</organism>
<accession>A0AC34QFY8</accession>
<evidence type="ECO:0000313" key="2">
    <source>
        <dbReference type="WBParaSite" id="JU765_v2.g15936.t1"/>
    </source>
</evidence>
<dbReference type="Proteomes" id="UP000887576">
    <property type="component" value="Unplaced"/>
</dbReference>
<sequence length="240" mass="28300">MFRLAVPYVTCIEFGDRHEKWSNAFFNILAKDSKQKKLKILCLPRINKVIKAALKNMVEKGVKISFYSVGMEVLKDLPAHRFESFNTTDNKLRFLKDFNCTFRRLQFFGIDLNYLKNLPKEIVLASVEEVLINFSHEENCSEQLFTVIKRIFPKVEKVTVKELHITDRGENHKIEQQIEELKDAVRNAPQKVVRVTMMIYCCKDPPHWIKIFDGEKIGEYHYQWKSKSDENKIVGLEIWV</sequence>